<evidence type="ECO:0000259" key="7">
    <source>
        <dbReference type="PROSITE" id="PS51292"/>
    </source>
</evidence>
<dbReference type="InterPro" id="IPR013083">
    <property type="entry name" value="Znf_RING/FYVE/PHD"/>
</dbReference>
<name>S8G0H7_FOMSC</name>
<feature type="transmembrane region" description="Helical" evidence="5">
    <location>
        <begin position="86"/>
        <end position="111"/>
    </location>
</feature>
<dbReference type="PROSITE" id="PS51292">
    <property type="entry name" value="ZF_RING_CH"/>
    <property type="match status" value="1"/>
</dbReference>
<dbReference type="Proteomes" id="UP000015241">
    <property type="component" value="Unassembled WGS sequence"/>
</dbReference>
<dbReference type="PANTHER" id="PTHR46347:SF1">
    <property type="entry name" value="RING_FYVE_PHD ZINC FINGER SUPERFAMILY PROTEIN"/>
    <property type="match status" value="1"/>
</dbReference>
<dbReference type="CDD" id="cd16495">
    <property type="entry name" value="RING_CH-C4HC3_MARCH"/>
    <property type="match status" value="1"/>
</dbReference>
<keyword evidence="3" id="KW-0862">Zinc</keyword>
<reference evidence="8 9" key="1">
    <citation type="journal article" date="2012" name="Science">
        <title>The Paleozoic origin of enzymatic lignin decomposition reconstructed from 31 fungal genomes.</title>
        <authorList>
            <person name="Floudas D."/>
            <person name="Binder M."/>
            <person name="Riley R."/>
            <person name="Barry K."/>
            <person name="Blanchette R.A."/>
            <person name="Henrissat B."/>
            <person name="Martinez A.T."/>
            <person name="Otillar R."/>
            <person name="Spatafora J.W."/>
            <person name="Yadav J.S."/>
            <person name="Aerts A."/>
            <person name="Benoit I."/>
            <person name="Boyd A."/>
            <person name="Carlson A."/>
            <person name="Copeland A."/>
            <person name="Coutinho P.M."/>
            <person name="de Vries R.P."/>
            <person name="Ferreira P."/>
            <person name="Findley K."/>
            <person name="Foster B."/>
            <person name="Gaskell J."/>
            <person name="Glotzer D."/>
            <person name="Gorecki P."/>
            <person name="Heitman J."/>
            <person name="Hesse C."/>
            <person name="Hori C."/>
            <person name="Igarashi K."/>
            <person name="Jurgens J.A."/>
            <person name="Kallen N."/>
            <person name="Kersten P."/>
            <person name="Kohler A."/>
            <person name="Kuees U."/>
            <person name="Kumar T.K.A."/>
            <person name="Kuo A."/>
            <person name="LaButti K."/>
            <person name="Larrondo L.F."/>
            <person name="Lindquist E."/>
            <person name="Ling A."/>
            <person name="Lombard V."/>
            <person name="Lucas S."/>
            <person name="Lundell T."/>
            <person name="Martin R."/>
            <person name="McLaughlin D.J."/>
            <person name="Morgenstern I."/>
            <person name="Morin E."/>
            <person name="Murat C."/>
            <person name="Nagy L.G."/>
            <person name="Nolan M."/>
            <person name="Ohm R.A."/>
            <person name="Patyshakuliyeva A."/>
            <person name="Rokas A."/>
            <person name="Ruiz-Duenas F.J."/>
            <person name="Sabat G."/>
            <person name="Salamov A."/>
            <person name="Samejima M."/>
            <person name="Schmutz J."/>
            <person name="Slot J.C."/>
            <person name="St John F."/>
            <person name="Stenlid J."/>
            <person name="Sun H."/>
            <person name="Sun S."/>
            <person name="Syed K."/>
            <person name="Tsang A."/>
            <person name="Wiebenga A."/>
            <person name="Young D."/>
            <person name="Pisabarro A."/>
            <person name="Eastwood D.C."/>
            <person name="Martin F."/>
            <person name="Cullen D."/>
            <person name="Grigoriev I.V."/>
            <person name="Hibbett D.S."/>
        </authorList>
    </citation>
    <scope>NUCLEOTIDE SEQUENCE</scope>
    <source>
        <strain evidence="9">FP-58527</strain>
    </source>
</reference>
<dbReference type="PANTHER" id="PTHR46347">
    <property type="entry name" value="RING/FYVE/PHD ZINC FINGER SUPERFAMILY PROTEIN"/>
    <property type="match status" value="1"/>
</dbReference>
<proteinExistence type="predicted"/>
<keyword evidence="1" id="KW-0479">Metal-binding</keyword>
<evidence type="ECO:0000256" key="2">
    <source>
        <dbReference type="ARBA" id="ARBA00022771"/>
    </source>
</evidence>
<sequence>MADSGTATGTEDAKQCRICFEGEDPQLGRLIRPCLCKGSISHVHVKCLQRWRNTAPNQSAFYSCPQCGYRYHFARTRVVGVATNPVVIAAVSSILFTLLVLCSSFVTTALLSDDTDSMIYVYGFYNPLEVIQNLVRATVSLFIDDRLLDEAVLHSSRSKNRPLHIRTPGKPPGFIKRLIRRFLLGLPVVGAGSIAHMLLSVPLPFHWLRLRGYTRGRDSRDIVALLLVAVVLMGAARALYKVYKLTEKYTKRLLLRAEDSILEVR</sequence>
<dbReference type="EMBL" id="KE504128">
    <property type="protein sequence ID" value="EPT03880.1"/>
    <property type="molecule type" value="Genomic_DNA"/>
</dbReference>
<dbReference type="PROSITE" id="PS50089">
    <property type="entry name" value="ZF_RING_2"/>
    <property type="match status" value="1"/>
</dbReference>
<dbReference type="SMART" id="SM00744">
    <property type="entry name" value="RINGv"/>
    <property type="match status" value="1"/>
</dbReference>
<dbReference type="HOGENOM" id="CLU_045297_0_0_1"/>
<evidence type="ECO:0000259" key="6">
    <source>
        <dbReference type="PROSITE" id="PS50089"/>
    </source>
</evidence>
<evidence type="ECO:0000256" key="5">
    <source>
        <dbReference type="SAM" id="Phobius"/>
    </source>
</evidence>
<keyword evidence="5" id="KW-0812">Transmembrane</keyword>
<keyword evidence="5" id="KW-1133">Transmembrane helix</keyword>
<evidence type="ECO:0000256" key="4">
    <source>
        <dbReference type="PROSITE-ProRule" id="PRU00175"/>
    </source>
</evidence>
<dbReference type="eggNOG" id="ENOG502S6DH">
    <property type="taxonomic scope" value="Eukaryota"/>
</dbReference>
<protein>
    <submittedName>
        <fullName evidence="8">Uncharacterized protein</fullName>
    </submittedName>
</protein>
<feature type="transmembrane region" description="Helical" evidence="5">
    <location>
        <begin position="222"/>
        <end position="243"/>
    </location>
</feature>
<evidence type="ECO:0000313" key="8">
    <source>
        <dbReference type="EMBL" id="EPT03880.1"/>
    </source>
</evidence>
<keyword evidence="5" id="KW-0472">Membrane</keyword>
<evidence type="ECO:0000256" key="1">
    <source>
        <dbReference type="ARBA" id="ARBA00022723"/>
    </source>
</evidence>
<dbReference type="InterPro" id="IPR001841">
    <property type="entry name" value="Znf_RING"/>
</dbReference>
<accession>S8G0H7</accession>
<keyword evidence="2 4" id="KW-0863">Zinc-finger</keyword>
<keyword evidence="9" id="KW-1185">Reference proteome</keyword>
<dbReference type="InParanoid" id="S8G0H7"/>
<evidence type="ECO:0000313" key="9">
    <source>
        <dbReference type="Proteomes" id="UP000015241"/>
    </source>
</evidence>
<evidence type="ECO:0000256" key="3">
    <source>
        <dbReference type="ARBA" id="ARBA00022833"/>
    </source>
</evidence>
<feature type="domain" description="RING-CH-type" evidence="7">
    <location>
        <begin position="8"/>
        <end position="74"/>
    </location>
</feature>
<dbReference type="OrthoDB" id="264354at2759"/>
<gene>
    <name evidence="8" type="ORF">FOMPIDRAFT_1058252</name>
</gene>
<dbReference type="GO" id="GO:0008270">
    <property type="term" value="F:zinc ion binding"/>
    <property type="evidence" value="ECO:0007669"/>
    <property type="project" value="UniProtKB-KW"/>
</dbReference>
<dbReference type="InterPro" id="IPR011016">
    <property type="entry name" value="Znf_RING-CH"/>
</dbReference>
<feature type="domain" description="RING-type" evidence="6">
    <location>
        <begin position="16"/>
        <end position="67"/>
    </location>
</feature>
<dbReference type="STRING" id="743788.S8G0H7"/>
<dbReference type="Gene3D" id="3.30.40.10">
    <property type="entry name" value="Zinc/RING finger domain, C3HC4 (zinc finger)"/>
    <property type="match status" value="1"/>
</dbReference>
<dbReference type="SUPFAM" id="SSF57850">
    <property type="entry name" value="RING/U-box"/>
    <property type="match status" value="1"/>
</dbReference>
<feature type="transmembrane region" description="Helical" evidence="5">
    <location>
        <begin position="182"/>
        <end position="202"/>
    </location>
</feature>
<dbReference type="Pfam" id="PF12906">
    <property type="entry name" value="RINGv"/>
    <property type="match status" value="1"/>
</dbReference>
<dbReference type="AlphaFoldDB" id="S8G0H7"/>
<organism evidence="8 9">
    <name type="scientific">Fomitopsis schrenkii</name>
    <name type="common">Brown rot fungus</name>
    <dbReference type="NCBI Taxonomy" id="2126942"/>
    <lineage>
        <taxon>Eukaryota</taxon>
        <taxon>Fungi</taxon>
        <taxon>Dikarya</taxon>
        <taxon>Basidiomycota</taxon>
        <taxon>Agaricomycotina</taxon>
        <taxon>Agaricomycetes</taxon>
        <taxon>Polyporales</taxon>
        <taxon>Fomitopsis</taxon>
    </lineage>
</organism>